<evidence type="ECO:0000256" key="1">
    <source>
        <dbReference type="SAM" id="Coils"/>
    </source>
</evidence>
<dbReference type="Gene3D" id="3.30.457.10">
    <property type="entry name" value="Copper amine oxidase-like, N-terminal domain"/>
    <property type="match status" value="1"/>
</dbReference>
<dbReference type="Proteomes" id="UP000322976">
    <property type="component" value="Unassembled WGS sequence"/>
</dbReference>
<protein>
    <submittedName>
        <fullName evidence="4">Copper amine oxidase N-terminal domain-containing protein</fullName>
    </submittedName>
</protein>
<evidence type="ECO:0000256" key="2">
    <source>
        <dbReference type="SAM" id="SignalP"/>
    </source>
</evidence>
<feature type="signal peptide" evidence="2">
    <location>
        <begin position="1"/>
        <end position="25"/>
    </location>
</feature>
<evidence type="ECO:0000259" key="3">
    <source>
        <dbReference type="Pfam" id="PF07833"/>
    </source>
</evidence>
<evidence type="ECO:0000313" key="4">
    <source>
        <dbReference type="EMBL" id="TZE82429.1"/>
    </source>
</evidence>
<gene>
    <name evidence="4" type="ORF">FWJ32_05325</name>
</gene>
<proteinExistence type="predicted"/>
<dbReference type="SUPFAM" id="SSF55383">
    <property type="entry name" value="Copper amine oxidase, domain N"/>
    <property type="match status" value="1"/>
</dbReference>
<sequence>MKKKLSILVAVLLIVSTLFATAAFAATSGGFKAINAWFGGIKIVANGKTLTSDTQPLMYNNSVYVPIRLVSEALGQKVTWDQNSYSVIISGSTADVDSLKAQIAQKDATIASLQSDNAAKAARIAELEAQLKNQEESKKTASDLEDYLDDEYSTWNRMDFSFDARGDADDLKLTIEIDLSEDGTRWSNTDEGDIEDWLNDIYDYVQDEYPDADFSGEIVDSDSDDTLVEFESSGSKLKVTFNKVADPDDLEYYLDKNLSDDLDWYSSAFGSMKVDFDVTSNKSRERIYITVTVPGEYLDEWESVYDTKGADNWIDDIIDAAYDYFDDNYEIVGEIVDSDGNTLVNFDEDGADW</sequence>
<dbReference type="AlphaFoldDB" id="A0A5D8QE30"/>
<comment type="caution">
    <text evidence="4">The sequence shown here is derived from an EMBL/GenBank/DDBJ whole genome shotgun (WGS) entry which is preliminary data.</text>
</comment>
<dbReference type="RefSeq" id="WP_149544941.1">
    <property type="nucleotide sequence ID" value="NZ_VTPS01000006.1"/>
</dbReference>
<evidence type="ECO:0000313" key="5">
    <source>
        <dbReference type="Proteomes" id="UP000322976"/>
    </source>
</evidence>
<name>A0A5D8QE30_9THEO</name>
<feature type="domain" description="Copper amine oxidase-like N-terminal" evidence="3">
    <location>
        <begin position="45"/>
        <end position="111"/>
    </location>
</feature>
<organism evidence="4 5">
    <name type="scientific">Calorimonas adulescens</name>
    <dbReference type="NCBI Taxonomy" id="2606906"/>
    <lineage>
        <taxon>Bacteria</taxon>
        <taxon>Bacillati</taxon>
        <taxon>Bacillota</taxon>
        <taxon>Clostridia</taxon>
        <taxon>Thermoanaerobacterales</taxon>
        <taxon>Thermoanaerobacteraceae</taxon>
        <taxon>Calorimonas</taxon>
    </lineage>
</organism>
<dbReference type="EMBL" id="VTPS01000006">
    <property type="protein sequence ID" value="TZE82429.1"/>
    <property type="molecule type" value="Genomic_DNA"/>
</dbReference>
<dbReference type="InterPro" id="IPR012854">
    <property type="entry name" value="Cu_amine_oxidase-like_N"/>
</dbReference>
<feature type="coiled-coil region" evidence="1">
    <location>
        <begin position="96"/>
        <end position="144"/>
    </location>
</feature>
<accession>A0A5D8QE30</accession>
<dbReference type="Pfam" id="PF07833">
    <property type="entry name" value="Cu_amine_oxidN1"/>
    <property type="match status" value="1"/>
</dbReference>
<keyword evidence="2" id="KW-0732">Signal</keyword>
<dbReference type="InterPro" id="IPR036582">
    <property type="entry name" value="Mao_N_sf"/>
</dbReference>
<keyword evidence="1" id="KW-0175">Coiled coil</keyword>
<keyword evidence="5" id="KW-1185">Reference proteome</keyword>
<reference evidence="4 5" key="1">
    <citation type="submission" date="2019-08" db="EMBL/GenBank/DDBJ databases">
        <title>Calorimonas adulescens gen. nov., sp. nov., an anaerobic thermophilic bacterium from Sakhalin hot spring.</title>
        <authorList>
            <person name="Khomyakova M.A."/>
            <person name="Merkel A.Y."/>
            <person name="Novikov A."/>
            <person name="Bonch-Osmolovskaya E.A."/>
            <person name="Slobodkin A.I."/>
        </authorList>
    </citation>
    <scope>NUCLEOTIDE SEQUENCE [LARGE SCALE GENOMIC DNA]</scope>
    <source>
        <strain evidence="4 5">A05MB</strain>
    </source>
</reference>
<feature type="chain" id="PRO_5022671397" evidence="2">
    <location>
        <begin position="26"/>
        <end position="353"/>
    </location>
</feature>